<dbReference type="Pfam" id="PF06114">
    <property type="entry name" value="Peptidase_M78"/>
    <property type="match status" value="1"/>
</dbReference>
<name>A0A291GT10_9MICO</name>
<dbReference type="InterPro" id="IPR052345">
    <property type="entry name" value="Rad_response_metalloprotease"/>
</dbReference>
<keyword evidence="3" id="KW-1185">Reference proteome</keyword>
<dbReference type="AlphaFoldDB" id="A0A291GT10"/>
<dbReference type="KEGG" id="brz:CFK38_16805"/>
<dbReference type="PANTHER" id="PTHR43236:SF1">
    <property type="entry name" value="BLL7220 PROTEIN"/>
    <property type="match status" value="1"/>
</dbReference>
<dbReference type="Proteomes" id="UP000218165">
    <property type="component" value="Chromosome"/>
</dbReference>
<gene>
    <name evidence="2" type="ORF">CFK38_16805</name>
</gene>
<dbReference type="InterPro" id="IPR010359">
    <property type="entry name" value="IrrE_HExxH"/>
</dbReference>
<dbReference type="PANTHER" id="PTHR43236">
    <property type="entry name" value="ANTITOXIN HIGA1"/>
    <property type="match status" value="1"/>
</dbReference>
<evidence type="ECO:0000313" key="2">
    <source>
        <dbReference type="EMBL" id="ATG53330.1"/>
    </source>
</evidence>
<evidence type="ECO:0000313" key="3">
    <source>
        <dbReference type="Proteomes" id="UP000218165"/>
    </source>
</evidence>
<sequence length="331" mass="36126">MTPDSLSRALNDQRGFAAVELAAIAAELDADVHELITGAPDPHRLVLSARHSFDHETGSRSVDGLERDTALLDDVRLAYAQAGTARPGAALPTDVEQMRRLLPEGFVRRFIVHLAEIEVDVVRLGGLSTAYSLKIDGRPVILLPESGNWFHENWSLAHELGHLVLGHEGVIPGASGFETRERAANIFAAELLLPEARLRQMDWGRAGLPVLAQLVWDWGVSTDALRRRLNAHGLEPSSEVETALAWTTQKLLRRHWTGANAGDPITRRMTEAGERRFPAWLQEAHLERIAEGAVGKGTLAWMLGVPSDSLEVDEPDGAMELSDDAIAALLG</sequence>
<organism evidence="2 3">
    <name type="scientific">Brachybacterium vulturis</name>
    <dbReference type="NCBI Taxonomy" id="2017484"/>
    <lineage>
        <taxon>Bacteria</taxon>
        <taxon>Bacillati</taxon>
        <taxon>Actinomycetota</taxon>
        <taxon>Actinomycetes</taxon>
        <taxon>Micrococcales</taxon>
        <taxon>Dermabacteraceae</taxon>
        <taxon>Brachybacterium</taxon>
    </lineage>
</organism>
<feature type="domain" description="IrrE N-terminal-like" evidence="1">
    <location>
        <begin position="132"/>
        <end position="230"/>
    </location>
</feature>
<accession>A0A291GT10</accession>
<protein>
    <recommendedName>
        <fullName evidence="1">IrrE N-terminal-like domain-containing protein</fullName>
    </recommendedName>
</protein>
<dbReference type="EMBL" id="CP023563">
    <property type="protein sequence ID" value="ATG53330.1"/>
    <property type="molecule type" value="Genomic_DNA"/>
</dbReference>
<evidence type="ECO:0000259" key="1">
    <source>
        <dbReference type="Pfam" id="PF06114"/>
    </source>
</evidence>
<reference evidence="3" key="1">
    <citation type="submission" date="2017-09" db="EMBL/GenBank/DDBJ databases">
        <title>Brachybacterium sp. VM2412.</title>
        <authorList>
            <person name="Tak E.J."/>
            <person name="Bae J.-W."/>
        </authorList>
    </citation>
    <scope>NUCLEOTIDE SEQUENCE [LARGE SCALE GENOMIC DNA]</scope>
    <source>
        <strain evidence="3">VM2412</strain>
    </source>
</reference>
<dbReference type="Gene3D" id="1.10.10.2910">
    <property type="match status" value="1"/>
</dbReference>
<proteinExistence type="predicted"/>